<feature type="compositionally biased region" description="Low complexity" evidence="9">
    <location>
        <begin position="2293"/>
        <end position="2314"/>
    </location>
</feature>
<feature type="compositionally biased region" description="Basic and acidic residues" evidence="9">
    <location>
        <begin position="1214"/>
        <end position="1255"/>
    </location>
</feature>
<dbReference type="PROSITE" id="PS50004">
    <property type="entry name" value="C2"/>
    <property type="match status" value="2"/>
</dbReference>
<dbReference type="Pfam" id="PF00168">
    <property type="entry name" value="C2"/>
    <property type="match status" value="2"/>
</dbReference>
<feature type="compositionally biased region" description="Basic and acidic residues" evidence="9">
    <location>
        <begin position="1486"/>
        <end position="1498"/>
    </location>
</feature>
<evidence type="ECO:0000256" key="9">
    <source>
        <dbReference type="SAM" id="MobiDB-lite"/>
    </source>
</evidence>
<feature type="compositionally biased region" description="Basic and acidic residues" evidence="9">
    <location>
        <begin position="866"/>
        <end position="882"/>
    </location>
</feature>
<evidence type="ECO:0000256" key="6">
    <source>
        <dbReference type="ARBA" id="ARBA00023273"/>
    </source>
</evidence>
<proteinExistence type="predicted"/>
<dbReference type="InterPro" id="IPR000008">
    <property type="entry name" value="C2_dom"/>
</dbReference>
<dbReference type="PROSITE" id="PS50106">
    <property type="entry name" value="PDZ"/>
    <property type="match status" value="1"/>
</dbReference>
<name>A0ABI7YNQ1_FELCA</name>
<keyword evidence="13" id="KW-1185">Reference proteome</keyword>
<feature type="coiled-coil region" evidence="8">
    <location>
        <begin position="1404"/>
        <end position="1441"/>
    </location>
</feature>
<feature type="region of interest" description="Disordered" evidence="9">
    <location>
        <begin position="2470"/>
        <end position="2548"/>
    </location>
</feature>
<keyword evidence="4" id="KW-0862">Zinc</keyword>
<feature type="compositionally biased region" description="Low complexity" evidence="9">
    <location>
        <begin position="2643"/>
        <end position="2662"/>
    </location>
</feature>
<feature type="compositionally biased region" description="Basic and acidic residues" evidence="9">
    <location>
        <begin position="139"/>
        <end position="153"/>
    </location>
</feature>
<feature type="domain" description="C2" evidence="10">
    <location>
        <begin position="2709"/>
        <end position="2834"/>
    </location>
</feature>
<dbReference type="SMART" id="SM00228">
    <property type="entry name" value="PDZ"/>
    <property type="match status" value="1"/>
</dbReference>
<keyword evidence="1" id="KW-0479">Metal-binding</keyword>
<feature type="compositionally biased region" description="Pro residues" evidence="9">
    <location>
        <begin position="991"/>
        <end position="1003"/>
    </location>
</feature>
<dbReference type="PANTHER" id="PTHR14113">
    <property type="entry name" value="PICCOLO/BASSOON"/>
    <property type="match status" value="1"/>
</dbReference>
<feature type="compositionally biased region" description="Pro residues" evidence="9">
    <location>
        <begin position="461"/>
        <end position="572"/>
    </location>
</feature>
<feature type="domain" description="C2" evidence="10">
    <location>
        <begin position="2335"/>
        <end position="2464"/>
    </location>
</feature>
<feature type="compositionally biased region" description="Polar residues" evidence="9">
    <location>
        <begin position="385"/>
        <end position="397"/>
    </location>
</feature>
<dbReference type="Gene3D" id="3.30.40.10">
    <property type="entry name" value="Zinc/RING finger domain, C3HC4 (zinc finger)"/>
    <property type="match status" value="2"/>
</dbReference>
<feature type="compositionally biased region" description="Polar residues" evidence="9">
    <location>
        <begin position="697"/>
        <end position="706"/>
    </location>
</feature>
<dbReference type="Pfam" id="PF00595">
    <property type="entry name" value="PDZ"/>
    <property type="match status" value="1"/>
</dbReference>
<evidence type="ECO:0000256" key="8">
    <source>
        <dbReference type="SAM" id="Coils"/>
    </source>
</evidence>
<feature type="compositionally biased region" description="Basic and acidic residues" evidence="9">
    <location>
        <begin position="117"/>
        <end position="128"/>
    </location>
</feature>
<keyword evidence="3" id="KW-0863">Zinc-finger</keyword>
<dbReference type="InterPro" id="IPR013083">
    <property type="entry name" value="Znf_RING/FYVE/PHD"/>
</dbReference>
<feature type="compositionally biased region" description="Low complexity" evidence="9">
    <location>
        <begin position="739"/>
        <end position="755"/>
    </location>
</feature>
<evidence type="ECO:0000256" key="4">
    <source>
        <dbReference type="ARBA" id="ARBA00022833"/>
    </source>
</evidence>
<reference evidence="12" key="2">
    <citation type="submission" date="2025-08" db="UniProtKB">
        <authorList>
            <consortium name="Ensembl"/>
        </authorList>
    </citation>
    <scope>IDENTIFICATION</scope>
    <source>
        <strain evidence="12">breed Abyssinian</strain>
    </source>
</reference>
<evidence type="ECO:0000256" key="7">
    <source>
        <dbReference type="ARBA" id="ARBA00034101"/>
    </source>
</evidence>
<feature type="compositionally biased region" description="Low complexity" evidence="9">
    <location>
        <begin position="301"/>
        <end position="310"/>
    </location>
</feature>
<dbReference type="CDD" id="cd15774">
    <property type="entry name" value="FYVE1_PCLO"/>
    <property type="match status" value="1"/>
</dbReference>
<keyword evidence="2" id="KW-0677">Repeat</keyword>
<dbReference type="InterPro" id="IPR035892">
    <property type="entry name" value="C2_domain_sf"/>
</dbReference>
<dbReference type="SUPFAM" id="SSF57903">
    <property type="entry name" value="FYVE/PHD zinc finger"/>
    <property type="match status" value="2"/>
</dbReference>
<feature type="region of interest" description="Disordered" evidence="9">
    <location>
        <begin position="179"/>
        <end position="606"/>
    </location>
</feature>
<dbReference type="SUPFAM" id="SSF49562">
    <property type="entry name" value="C2 domain (Calcium/lipid-binding domain, CaLB)"/>
    <property type="match status" value="2"/>
</dbReference>
<keyword evidence="8" id="KW-0175">Coiled coil</keyword>
<feature type="compositionally biased region" description="Polar residues" evidence="9">
    <location>
        <begin position="434"/>
        <end position="451"/>
    </location>
</feature>
<feature type="region of interest" description="Disordered" evidence="9">
    <location>
        <begin position="51"/>
        <end position="159"/>
    </location>
</feature>
<feature type="compositionally biased region" description="Polar residues" evidence="9">
    <location>
        <begin position="1372"/>
        <end position="1386"/>
    </location>
</feature>
<dbReference type="Ensembl" id="ENSFCTT00005050166.1">
    <property type="protein sequence ID" value="ENSFCTP00005036536.1"/>
    <property type="gene ID" value="ENSFCTG00005017146.1"/>
</dbReference>
<feature type="compositionally biased region" description="Polar residues" evidence="9">
    <location>
        <begin position="2536"/>
        <end position="2548"/>
    </location>
</feature>
<feature type="region of interest" description="Disordered" evidence="9">
    <location>
        <begin position="970"/>
        <end position="1082"/>
    </location>
</feature>
<feature type="compositionally biased region" description="Polar residues" evidence="9">
    <location>
        <begin position="929"/>
        <end position="952"/>
    </location>
</feature>
<feature type="compositionally biased region" description="Low complexity" evidence="9">
    <location>
        <begin position="788"/>
        <end position="799"/>
    </location>
</feature>
<dbReference type="InterPro" id="IPR011011">
    <property type="entry name" value="Znf_FYVE_PHD"/>
</dbReference>
<feature type="compositionally biased region" description="Pro residues" evidence="9">
    <location>
        <begin position="211"/>
        <end position="221"/>
    </location>
</feature>
<dbReference type="Proteomes" id="UP000823872">
    <property type="component" value="Chromosome A2"/>
</dbReference>
<keyword evidence="5" id="KW-0770">Synapse</keyword>
<feature type="region of interest" description="Disordered" evidence="9">
    <location>
        <begin position="2625"/>
        <end position="2695"/>
    </location>
</feature>
<feature type="compositionally biased region" description="Polar residues" evidence="9">
    <location>
        <begin position="1500"/>
        <end position="1553"/>
    </location>
</feature>
<feature type="region of interest" description="Disordered" evidence="9">
    <location>
        <begin position="1474"/>
        <end position="1553"/>
    </location>
</feature>
<dbReference type="InterPro" id="IPR001478">
    <property type="entry name" value="PDZ"/>
</dbReference>
<feature type="compositionally biased region" description="Low complexity" evidence="9">
    <location>
        <begin position="1923"/>
        <end position="1942"/>
    </location>
</feature>
<evidence type="ECO:0000313" key="12">
    <source>
        <dbReference type="Ensembl" id="ENSFCTP00005036536.1"/>
    </source>
</evidence>
<dbReference type="Gene3D" id="2.60.40.150">
    <property type="entry name" value="C2 domain"/>
    <property type="match status" value="2"/>
</dbReference>
<feature type="compositionally biased region" description="Polar residues" evidence="9">
    <location>
        <begin position="234"/>
        <end position="246"/>
    </location>
</feature>
<dbReference type="Pfam" id="PF05715">
    <property type="entry name" value="zf-piccolo"/>
    <property type="match status" value="2"/>
</dbReference>
<feature type="region of interest" description="Disordered" evidence="9">
    <location>
        <begin position="1919"/>
        <end position="1942"/>
    </location>
</feature>
<feature type="region of interest" description="Disordered" evidence="9">
    <location>
        <begin position="675"/>
        <end position="953"/>
    </location>
</feature>
<feature type="compositionally biased region" description="Polar residues" evidence="9">
    <location>
        <begin position="970"/>
        <end position="984"/>
    </location>
</feature>
<feature type="compositionally biased region" description="Low complexity" evidence="9">
    <location>
        <begin position="409"/>
        <end position="425"/>
    </location>
</feature>
<feature type="region of interest" description="Disordered" evidence="9">
    <location>
        <begin position="2030"/>
        <end position="2052"/>
    </location>
</feature>
<feature type="compositionally biased region" description="Basic and acidic residues" evidence="9">
    <location>
        <begin position="1184"/>
        <end position="1205"/>
    </location>
</feature>
<organism evidence="12 13">
    <name type="scientific">Felis catus</name>
    <name type="common">Cat</name>
    <name type="synonym">Felis silvestris catus</name>
    <dbReference type="NCBI Taxonomy" id="9685"/>
    <lineage>
        <taxon>Eukaryota</taxon>
        <taxon>Metazoa</taxon>
        <taxon>Chordata</taxon>
        <taxon>Craniata</taxon>
        <taxon>Vertebrata</taxon>
        <taxon>Euteleostomi</taxon>
        <taxon>Mammalia</taxon>
        <taxon>Eutheria</taxon>
        <taxon>Laurasiatheria</taxon>
        <taxon>Carnivora</taxon>
        <taxon>Feliformia</taxon>
        <taxon>Felidae</taxon>
        <taxon>Felinae</taxon>
        <taxon>Felis</taxon>
    </lineage>
</organism>
<feature type="compositionally biased region" description="Low complexity" evidence="9">
    <location>
        <begin position="2518"/>
        <end position="2528"/>
    </location>
</feature>
<dbReference type="InterPro" id="IPR042720">
    <property type="entry name" value="PCLO_FYVE1"/>
</dbReference>
<dbReference type="SUPFAM" id="SSF50156">
    <property type="entry name" value="PDZ domain-like"/>
    <property type="match status" value="1"/>
</dbReference>
<dbReference type="CDD" id="cd06714">
    <property type="entry name" value="PDZ_RIM-like"/>
    <property type="match status" value="1"/>
</dbReference>
<dbReference type="GeneTree" id="ENSGT00620000087961"/>
<evidence type="ECO:0000313" key="13">
    <source>
        <dbReference type="Proteomes" id="UP000823872"/>
    </source>
</evidence>
<feature type="compositionally biased region" description="Basic and acidic residues" evidence="9">
    <location>
        <begin position="1333"/>
        <end position="1346"/>
    </location>
</feature>
<feature type="domain" description="PDZ" evidence="11">
    <location>
        <begin position="2137"/>
        <end position="2231"/>
    </location>
</feature>
<dbReference type="CDD" id="cd04031">
    <property type="entry name" value="C2A_RIM1alpha"/>
    <property type="match status" value="1"/>
</dbReference>
<reference evidence="12" key="3">
    <citation type="submission" date="2025-09" db="UniProtKB">
        <authorList>
            <consortium name="Ensembl"/>
        </authorList>
    </citation>
    <scope>IDENTIFICATION</scope>
    <source>
        <strain evidence="12">breed Abyssinian</strain>
    </source>
</reference>
<evidence type="ECO:0000256" key="3">
    <source>
        <dbReference type="ARBA" id="ARBA00022771"/>
    </source>
</evidence>
<feature type="region of interest" description="Disordered" evidence="9">
    <location>
        <begin position="2286"/>
        <end position="2329"/>
    </location>
</feature>
<feature type="compositionally biased region" description="Low complexity" evidence="9">
    <location>
        <begin position="1004"/>
        <end position="1019"/>
    </location>
</feature>
<evidence type="ECO:0000259" key="10">
    <source>
        <dbReference type="PROSITE" id="PS50004"/>
    </source>
</evidence>
<evidence type="ECO:0000256" key="5">
    <source>
        <dbReference type="ARBA" id="ARBA00023018"/>
    </source>
</evidence>
<evidence type="ECO:0000256" key="1">
    <source>
        <dbReference type="ARBA" id="ARBA00022723"/>
    </source>
</evidence>
<dbReference type="SMART" id="SM00239">
    <property type="entry name" value="C2"/>
    <property type="match status" value="2"/>
</dbReference>
<feature type="region of interest" description="Disordered" evidence="9">
    <location>
        <begin position="1145"/>
        <end position="1389"/>
    </location>
</feature>
<evidence type="ECO:0000259" key="11">
    <source>
        <dbReference type="PROSITE" id="PS50106"/>
    </source>
</evidence>
<feature type="compositionally biased region" description="Polar residues" evidence="9">
    <location>
        <begin position="361"/>
        <end position="372"/>
    </location>
</feature>
<feature type="compositionally biased region" description="Polar residues" evidence="9">
    <location>
        <begin position="1347"/>
        <end position="1358"/>
    </location>
</feature>
<feature type="compositionally biased region" description="Basic and acidic residues" evidence="9">
    <location>
        <begin position="1021"/>
        <end position="1037"/>
    </location>
</feature>
<keyword evidence="6" id="KW-0966">Cell projection</keyword>
<comment type="subcellular location">
    <subcellularLocation>
        <location evidence="7">Presynaptic active zone</location>
    </subcellularLocation>
</comment>
<gene>
    <name evidence="12" type="primary">PCLO</name>
</gene>
<accession>A0ABI7YNQ1</accession>
<protein>
    <recommendedName>
        <fullName evidence="14">Piccolo presynaptic cytomatrix protein</fullName>
    </recommendedName>
</protein>
<evidence type="ECO:0000256" key="2">
    <source>
        <dbReference type="ARBA" id="ARBA00022737"/>
    </source>
</evidence>
<feature type="compositionally biased region" description="Basic and acidic residues" evidence="9">
    <location>
        <begin position="191"/>
        <end position="205"/>
    </location>
</feature>
<reference evidence="12 13" key="1">
    <citation type="submission" date="2021-02" db="EMBL/GenBank/DDBJ databases">
        <title>Safari Cat Assemblies.</title>
        <authorList>
            <person name="Bredemeyer K.R."/>
            <person name="Murphy W.J."/>
        </authorList>
    </citation>
    <scope>NUCLEOTIDE SEQUENCE [LARGE SCALE GENOMIC DNA]</scope>
</reference>
<dbReference type="Gene3D" id="2.30.42.10">
    <property type="match status" value="1"/>
</dbReference>
<dbReference type="InterPro" id="IPR008899">
    <property type="entry name" value="Znf_piccolo"/>
</dbReference>
<feature type="compositionally biased region" description="Basic and acidic residues" evidence="9">
    <location>
        <begin position="708"/>
        <end position="726"/>
    </location>
</feature>
<feature type="compositionally biased region" description="Pro residues" evidence="9">
    <location>
        <begin position="898"/>
        <end position="923"/>
    </location>
</feature>
<dbReference type="InterPro" id="IPR052098">
    <property type="entry name" value="Presynaptic_Scaffold_Bsn/Pclo"/>
</dbReference>
<evidence type="ECO:0008006" key="14">
    <source>
        <dbReference type="Google" id="ProtNLM"/>
    </source>
</evidence>
<sequence length="2844" mass="307219">MGNEASLEGEGLPEGLAAAAAAAAAGGGAGGAGSSLHTVIPAGMEADLSQLSEEERRQIAAVMSRAQGLPKGSVPPAAAEPSSMHRKQELDSSHPPKQSGKPPDPGRSAPPGLSKSRTTDTLRSEQKLPGRSPSTISLKESKSRTDLKEEHKSSMMPGFLSEVNPLSAVSSVVNKFNPFDLISDTDSSQEETAKKQKMAQKEQGKPEGITKPPPQQSPKPVPKQQGPARVPLQQDGSPRSVSSQQPEKIKLQPSGTGKPIEGLTQAPQTDQAQLPLQRDATRPQTKQSDTLRGESVKPSLQSPSKPPIQQGGPGKPPAQQPGPEKLATAQPGPAKPLAQQTGPAKALAQQPGTAKPPAQPPGTTKPTAQQPGPKSPAQPVGPAKPQTQQAGSDKLPSQQQGPAKPPAQQPGTPKSPAHQPGSQSPAQPPGPAKTPSQQVGATKSLGQQPGTGKTPAQQPGPAKPPPQQPGPAKPPPQQPGPAKPPPQQPGPAKPPPQQPGPAKPPPQQPGPAKPPPQQPGPVKPPPQQPGPAKPPSQQPGPAKPPPQQPGPAKPPSQQPSPAKPPPQQPGPAKPSAQPSTKPVSQTEAGKPPQPSTAPSAAQTPGQGLPKTICPLCNTTELLLHVPEKANFNTCTECQTTVCSLCGFNPNPHLTEIKEWLCLNCQMKRALGGDLAPVPSSPQPKPKIAPVGPASAVSKPSPQPQHTSPKKDTVPKQEISKAPESKRPPPLVKQPTIHGSPPLAARQPPAAAESSPKPAPPKEPSVPSEQAEVPVADDKPKQPKTGKPAADVASSSSVAAQPDIPSPKVQLEDQEIITPPLKTDAAKPSQSFPPTGEKVTPFDSKVIPRPASDSKIISHPGPSPEGKGQKQADPVQKREEPKKAQTKMSPKPDAKPMPKGSPPPAGPRPPTGPTAPTAQQPPKPQEQSRRFSLNLGSITDAPKSQPTTPQETVTGKLFGFGASIFSQASNLISTAGQPGSQSQSALGAPTKQGPPPSQPPPSQGPPKSTGQVPPAPAKVVPVKKDAKAPVAEKLEPKSEPVPTVKRTETEKNPLPVKDSKPLTAEPQKAVLPPKLEKTPKPESACPLCKTELNIGSKDPPNFNTCTECKNQVCNLCGFNPMPHLTEIQEWLCLNCQTQRAISGQLGDMGKMPPTPSAPKASPMPVPPEQPSQKTAMPTQVKVKKKEQEVKTEAEQIIPEKVKEIPSVEKIVPKGTTDHKQESKLEKTSAPEDKKPLPEEEKPPLEEKKPPTEDKKLPPGTKTALEEEQKQDLAKTQVPTAEEKPEGRVTPQVVQEKLPQTKMEDKPSGPPPSLSKEDDEVPQKIKDQPQAARPAKPDQVEPGKEKTTKGSQTMTPSGSQKKVKRTLPNPPPEETSTGTQSTYSTMGTVSRRRICRTNTMARAKILQDIDRELDLVERESAKLRKKQAELDEEEKEIDAKLRYLEMGINRRKEALLKEREKRERAYLQGVAEDRDYMSDSEVSSTRPTRIESQHGIERPRTAPQTEFSQFIPPQTQTESQLVPPTSPYTQYQYSSPALPTQAPTPYTQQSHFQQQTLYHQQVSPYQTQPTFQAVATMSFTPQAQPTPTPQPSYQLPSQMMVIQQKPRQTTLYLEPKITSNYEVIRNQPLMIAPVSTDNTYAVSHLGSKYNSLDLRIGLEERSSMASSPISSISADSFYADIDHHTPRNYVLIDDIGEITKGTAALSTAFSLHEKDLSKTDRLLRSTETRRSQEVTDFLAPLQTSSRLHSYVKAEEDPMEDPYELKLLKHQIKQEFRRGAESLDHLAGLSHYYHADTGYRHFPKSEKYSISRLTLEKQAAKQLPAAILYQKQSKHKKSLIDPKMSKFSPIQESRDLEPDYTSYMTSSTSSIGGISSRARLLQDDITFGLRKNITDQQKFMGSSLGTGLGTLGNTLRSALQDEADKPYSSGSRSRPSSRPSSVYGLDLSIKRDSSSSSLRLKAQEAEALDVSFSHASPSGRTKPTSLPISQSRGRIPIVAQNSEEESPLSPVGQPMGMARAAAGPLPPISADTRDQFGSSHSLPEVQQHMREESRTRGYDRDIAFIMDDFQHAMSDSEAYHLRREETDWFDKPRESRLENGHGLDRKLPERLVHSRPLSQHQEQIIQMNGKTVHYIFPHARIKITRDSKDHTVSGNGLGIRIVGGKEIPGHNGEIGAYIAKILPGGSAEQTGKLMEGMQVLEWNGIPLTSKTYEEVQSIIGQQSGEAEICVRLDLNMLSDSENPQHLELHEPPKAVEKAKSPGVDPKQLAAELQKVSLQQSPLVLSSVVEKGSHVHSGPTSAGSSSVPSPGQPGSPSVSKKKHGSSKPTDAAKVVSHPITGEIQLQINYDLGNLIIHILQARNLVPRDNNGYSDPFVKVYLLPGRGQVMVVQNASAEYKRRTKYVQKSLNPEWNQTVIYKSISMEQLKKKTLEVTVWDYDRFSSNDFLGEVLIDLSSTSHLDNTPRWYSLKEQTESLDHGKSHSSQGSQQPPKPSVIKSRSHGIFPDPSKDMQVPTIEKSHSSPGSSKSSSEGHLRSHGPSRSQSKTSVTQTHLEDAGAAIAAAEAAVQQLRLQPTAHKSGQSNHARKQHRHSIAGILPIQRTQSDNLPPPANGNQDQSQLALRKVMSDGPVKPEGAKPTNHRPAESSVSTGSSGSSFGSGYSVDSEGSSGTAGETNLFPIPRIGKMGQNGQEPVKQPGVGVGLTDAEVKTQVMGEIKIALKKEMKTDGEQLIVEILQCRNITYKFKSPDHLPDLYVKIYVMNISTQKKVIKKKTRVCRHDREPSFNETFRFSLSPTGHSLQILLFSNGGKFMKKTLIGEACIWLDKVDLRKRIVNWHKLLVSPTQTH</sequence>
<feature type="compositionally biased region" description="Pro residues" evidence="9">
    <location>
        <begin position="1151"/>
        <end position="1168"/>
    </location>
</feature>
<dbReference type="InterPro" id="IPR036034">
    <property type="entry name" value="PDZ_sf"/>
</dbReference>
<dbReference type="CDD" id="cd15776">
    <property type="entry name" value="FYVE2_PCLO"/>
    <property type="match status" value="1"/>
</dbReference>
<feature type="compositionally biased region" description="Basic and acidic residues" evidence="9">
    <location>
        <begin position="1262"/>
        <end position="1271"/>
    </location>
</feature>
<dbReference type="PANTHER" id="PTHR14113:SF6">
    <property type="entry name" value="PROTEIN PICCOLO"/>
    <property type="match status" value="1"/>
</dbReference>
<feature type="compositionally biased region" description="Polar residues" evidence="9">
    <location>
        <begin position="265"/>
        <end position="274"/>
    </location>
</feature>